<dbReference type="InterPro" id="IPR036286">
    <property type="entry name" value="LexA/Signal_pep-like_sf"/>
</dbReference>
<dbReference type="SUPFAM" id="SSF47413">
    <property type="entry name" value="lambda repressor-like DNA-binding domains"/>
    <property type="match status" value="1"/>
</dbReference>
<evidence type="ECO:0000259" key="1">
    <source>
        <dbReference type="Pfam" id="PF13443"/>
    </source>
</evidence>
<dbReference type="Gene3D" id="2.10.109.10">
    <property type="entry name" value="Umud Fragment, subunit A"/>
    <property type="match status" value="1"/>
</dbReference>
<dbReference type="Proteomes" id="UP000551563">
    <property type="component" value="Unassembled WGS sequence"/>
</dbReference>
<reference evidence="2 3" key="1">
    <citation type="journal article" date="2020" name="Biotechnol. Biofuels">
        <title>New insights from the biogas microbiome by comprehensive genome-resolved metagenomics of nearly 1600 species originating from multiple anaerobic digesters.</title>
        <authorList>
            <person name="Campanaro S."/>
            <person name="Treu L."/>
            <person name="Rodriguez-R L.M."/>
            <person name="Kovalovszki A."/>
            <person name="Ziels R.M."/>
            <person name="Maus I."/>
            <person name="Zhu X."/>
            <person name="Kougias P.G."/>
            <person name="Basile A."/>
            <person name="Luo G."/>
            <person name="Schluter A."/>
            <person name="Konstantinidis K.T."/>
            <person name="Angelidaki I."/>
        </authorList>
    </citation>
    <scope>NUCLEOTIDE SEQUENCE [LARGE SCALE GENOMIC DNA]</scope>
    <source>
        <strain evidence="2">AS04akNAM_66</strain>
    </source>
</reference>
<evidence type="ECO:0000313" key="2">
    <source>
        <dbReference type="EMBL" id="HHV70010.1"/>
    </source>
</evidence>
<feature type="domain" description="HTH cro/C1-type" evidence="1">
    <location>
        <begin position="17"/>
        <end position="70"/>
    </location>
</feature>
<comment type="caution">
    <text evidence="2">The sequence shown here is derived from an EMBL/GenBank/DDBJ whole genome shotgun (WGS) entry which is preliminary data.</text>
</comment>
<dbReference type="GO" id="GO:0003677">
    <property type="term" value="F:DNA binding"/>
    <property type="evidence" value="ECO:0007669"/>
    <property type="project" value="InterPro"/>
</dbReference>
<sequence>MRMEQGKKEQQDWVKAVLSHLGITATELARRTGVAPSTIHKPLNDPEFPGMISSRTIHKIAEAAGLRPMEFPGRARAFNDKETEPYVFDEPEANPSFERAIRDLIAQRNGRSAWRIRSYALEISGILPGDVLIVDQSPQPKPNDIVAVELKDWSSGRTENVFRLYLPPYVITNSLREGAQKPLPVDGSDVSIKGVVDVVMRQPRVAH</sequence>
<dbReference type="CDD" id="cd00093">
    <property type="entry name" value="HTH_XRE"/>
    <property type="match status" value="1"/>
</dbReference>
<dbReference type="InterPro" id="IPR001387">
    <property type="entry name" value="Cro/C1-type_HTH"/>
</dbReference>
<proteinExistence type="predicted"/>
<dbReference type="InterPro" id="IPR010982">
    <property type="entry name" value="Lambda_DNA-bd_dom_sf"/>
</dbReference>
<dbReference type="EMBL" id="DUMN01000588">
    <property type="protein sequence ID" value="HHV70010.1"/>
    <property type="molecule type" value="Genomic_DNA"/>
</dbReference>
<organism evidence="2 3">
    <name type="scientific">Brucella intermedia</name>
    <dbReference type="NCBI Taxonomy" id="94625"/>
    <lineage>
        <taxon>Bacteria</taxon>
        <taxon>Pseudomonadati</taxon>
        <taxon>Pseudomonadota</taxon>
        <taxon>Alphaproteobacteria</taxon>
        <taxon>Hyphomicrobiales</taxon>
        <taxon>Brucellaceae</taxon>
        <taxon>Brucella/Ochrobactrum group</taxon>
        <taxon>Brucella</taxon>
    </lineage>
</organism>
<evidence type="ECO:0000313" key="3">
    <source>
        <dbReference type="Proteomes" id="UP000551563"/>
    </source>
</evidence>
<gene>
    <name evidence="2" type="ORF">GXX48_20605</name>
</gene>
<dbReference type="SUPFAM" id="SSF51306">
    <property type="entry name" value="LexA/Signal peptidase"/>
    <property type="match status" value="1"/>
</dbReference>
<name>A0A7V6U1E4_9HYPH</name>
<dbReference type="AlphaFoldDB" id="A0A7V6U1E4"/>
<dbReference type="Pfam" id="PF13443">
    <property type="entry name" value="HTH_26"/>
    <property type="match status" value="1"/>
</dbReference>
<protein>
    <recommendedName>
        <fullName evidence="1">HTH cro/C1-type domain-containing protein</fullName>
    </recommendedName>
</protein>
<accession>A0A7V6U1E4</accession>